<dbReference type="AlphaFoldDB" id="A0A381P0L8"/>
<evidence type="ECO:0000313" key="1">
    <source>
        <dbReference type="EMBL" id="SUZ59223.1"/>
    </source>
</evidence>
<organism evidence="1">
    <name type="scientific">marine metagenome</name>
    <dbReference type="NCBI Taxonomy" id="408172"/>
    <lineage>
        <taxon>unclassified sequences</taxon>
        <taxon>metagenomes</taxon>
        <taxon>ecological metagenomes</taxon>
    </lineage>
</organism>
<proteinExistence type="predicted"/>
<sequence>MLNVVWGGYSLPNKAAEIKQLS</sequence>
<name>A0A381P0L8_9ZZZZ</name>
<dbReference type="EMBL" id="UINC01000666">
    <property type="protein sequence ID" value="SUZ59223.1"/>
    <property type="molecule type" value="Genomic_DNA"/>
</dbReference>
<gene>
    <name evidence="1" type="ORF">METZ01_LOCUS12077</name>
</gene>
<reference evidence="1" key="1">
    <citation type="submission" date="2018-05" db="EMBL/GenBank/DDBJ databases">
        <authorList>
            <person name="Lanie J.A."/>
            <person name="Ng W.-L."/>
            <person name="Kazmierczak K.M."/>
            <person name="Andrzejewski T.M."/>
            <person name="Davidsen T.M."/>
            <person name="Wayne K.J."/>
            <person name="Tettelin H."/>
            <person name="Glass J.I."/>
            <person name="Rusch D."/>
            <person name="Podicherti R."/>
            <person name="Tsui H.-C.T."/>
            <person name="Winkler M.E."/>
        </authorList>
    </citation>
    <scope>NUCLEOTIDE SEQUENCE</scope>
</reference>
<protein>
    <submittedName>
        <fullName evidence="1">Uncharacterized protein</fullName>
    </submittedName>
</protein>
<accession>A0A381P0L8</accession>